<evidence type="ECO:0000313" key="3">
    <source>
        <dbReference type="Proteomes" id="UP000663879"/>
    </source>
</evidence>
<evidence type="ECO:0000256" key="1">
    <source>
        <dbReference type="SAM" id="SignalP"/>
    </source>
</evidence>
<gene>
    <name evidence="2" type="ORF">OXX778_LOCUS14943</name>
</gene>
<evidence type="ECO:0000313" key="2">
    <source>
        <dbReference type="EMBL" id="CAF0971518.1"/>
    </source>
</evidence>
<comment type="caution">
    <text evidence="2">The sequence shown here is derived from an EMBL/GenBank/DDBJ whole genome shotgun (WGS) entry which is preliminary data.</text>
</comment>
<feature type="chain" id="PRO_5032570202" evidence="1">
    <location>
        <begin position="23"/>
        <end position="324"/>
    </location>
</feature>
<dbReference type="Proteomes" id="UP000663879">
    <property type="component" value="Unassembled WGS sequence"/>
</dbReference>
<protein>
    <submittedName>
        <fullName evidence="2">Uncharacterized protein</fullName>
    </submittedName>
</protein>
<keyword evidence="1" id="KW-0732">Signal</keyword>
<accession>A0A814EMN9</accession>
<organism evidence="2 3">
    <name type="scientific">Brachionus calyciflorus</name>
    <dbReference type="NCBI Taxonomy" id="104777"/>
    <lineage>
        <taxon>Eukaryota</taxon>
        <taxon>Metazoa</taxon>
        <taxon>Spiralia</taxon>
        <taxon>Gnathifera</taxon>
        <taxon>Rotifera</taxon>
        <taxon>Eurotatoria</taxon>
        <taxon>Monogononta</taxon>
        <taxon>Pseudotrocha</taxon>
        <taxon>Ploima</taxon>
        <taxon>Brachionidae</taxon>
        <taxon>Brachionus</taxon>
    </lineage>
</organism>
<name>A0A814EMN9_9BILA</name>
<reference evidence="2" key="1">
    <citation type="submission" date="2021-02" db="EMBL/GenBank/DDBJ databases">
        <authorList>
            <person name="Nowell W R."/>
        </authorList>
    </citation>
    <scope>NUCLEOTIDE SEQUENCE</scope>
    <source>
        <strain evidence="2">Ploen Becks lab</strain>
    </source>
</reference>
<feature type="signal peptide" evidence="1">
    <location>
        <begin position="1"/>
        <end position="22"/>
    </location>
</feature>
<dbReference type="AlphaFoldDB" id="A0A814EMN9"/>
<keyword evidence="3" id="KW-1185">Reference proteome</keyword>
<proteinExistence type="predicted"/>
<dbReference type="EMBL" id="CAJNOC010003183">
    <property type="protein sequence ID" value="CAF0971518.1"/>
    <property type="molecule type" value="Genomic_DNA"/>
</dbReference>
<sequence length="324" mass="38201">MKYKLILVMFSCFFYYLKPTGAFMINDMDILISSIKALSKMNQNSDLGELMLKTSSSLEMVNRYLRQFGYSKREVYLTMNGKMEFIKDRRQYLASKLIGPNGKKLIQYLISAIHTNQIELYELAPLSGLFIASFNYFQLRDIHENLKSSSSLQQVYSNFLKEKDIEKKLFKLYIRIEENFYNVNEAYEIRDKYMFFKYYKNLIDDIDTFSAWNEAVLQHLRGINYQLEIEKEKYGETSLTSLVVAGVNFLTYSYFGPLGQVLSLFSGVVNGGVGLESYKNYLITQEKIEQVLNERRKYEEMSSRVKRILNECNRKKVFFLIKKF</sequence>